<reference evidence="1" key="2">
    <citation type="journal article" date="2021" name="Genome Biol. Evol.">
        <title>Developing a high-quality reference genome for a parasitic bivalve with doubly uniparental inheritance (Bivalvia: Unionida).</title>
        <authorList>
            <person name="Smith C.H."/>
        </authorList>
    </citation>
    <scope>NUCLEOTIDE SEQUENCE</scope>
    <source>
        <strain evidence="1">CHS0354</strain>
        <tissue evidence="1">Mantle</tissue>
    </source>
</reference>
<reference evidence="1" key="1">
    <citation type="journal article" date="2021" name="Genome Biol. Evol.">
        <title>A High-Quality Reference Genome for a Parasitic Bivalve with Doubly Uniparental Inheritance (Bivalvia: Unionida).</title>
        <authorList>
            <person name="Smith C.H."/>
        </authorList>
    </citation>
    <scope>NUCLEOTIDE SEQUENCE</scope>
    <source>
        <strain evidence="1">CHS0354</strain>
    </source>
</reference>
<protein>
    <submittedName>
        <fullName evidence="1">Uncharacterized protein</fullName>
    </submittedName>
</protein>
<dbReference type="Proteomes" id="UP001195483">
    <property type="component" value="Unassembled WGS sequence"/>
</dbReference>
<organism evidence="1 2">
    <name type="scientific">Potamilus streckersoni</name>
    <dbReference type="NCBI Taxonomy" id="2493646"/>
    <lineage>
        <taxon>Eukaryota</taxon>
        <taxon>Metazoa</taxon>
        <taxon>Spiralia</taxon>
        <taxon>Lophotrochozoa</taxon>
        <taxon>Mollusca</taxon>
        <taxon>Bivalvia</taxon>
        <taxon>Autobranchia</taxon>
        <taxon>Heteroconchia</taxon>
        <taxon>Palaeoheterodonta</taxon>
        <taxon>Unionida</taxon>
        <taxon>Unionoidea</taxon>
        <taxon>Unionidae</taxon>
        <taxon>Ambleminae</taxon>
        <taxon>Lampsilini</taxon>
        <taxon>Potamilus</taxon>
    </lineage>
</organism>
<sequence length="118" mass="13488">MATKQTSYSEIKMLKHSIHYEIVRKFYKTCKMQQKKKGLKAKGLSDIAFLQAFDLVKGVVQDYMHAILLGITNTLLSKCFSLTQSDKNYFIGKHIKTVSKISSQNGLLQGQLMNYKYA</sequence>
<gene>
    <name evidence="1" type="ORF">CHS0354_017378</name>
</gene>
<keyword evidence="2" id="KW-1185">Reference proteome</keyword>
<reference evidence="1" key="3">
    <citation type="submission" date="2023-05" db="EMBL/GenBank/DDBJ databases">
        <authorList>
            <person name="Smith C.H."/>
        </authorList>
    </citation>
    <scope>NUCLEOTIDE SEQUENCE</scope>
    <source>
        <strain evidence="1">CHS0354</strain>
        <tissue evidence="1">Mantle</tissue>
    </source>
</reference>
<evidence type="ECO:0000313" key="1">
    <source>
        <dbReference type="EMBL" id="KAK3603659.1"/>
    </source>
</evidence>
<dbReference type="EMBL" id="JAEAOA010001069">
    <property type="protein sequence ID" value="KAK3603659.1"/>
    <property type="molecule type" value="Genomic_DNA"/>
</dbReference>
<name>A0AAE0W784_9BIVA</name>
<accession>A0AAE0W784</accession>
<comment type="caution">
    <text evidence="1">The sequence shown here is derived from an EMBL/GenBank/DDBJ whole genome shotgun (WGS) entry which is preliminary data.</text>
</comment>
<evidence type="ECO:0000313" key="2">
    <source>
        <dbReference type="Proteomes" id="UP001195483"/>
    </source>
</evidence>
<proteinExistence type="predicted"/>
<dbReference type="AlphaFoldDB" id="A0AAE0W784"/>